<keyword evidence="3" id="KW-1185">Reference proteome</keyword>
<name>A0A0R3QGG8_9BILA</name>
<sequence length="114" mass="13317">MSGKLRSHFKFRQLLLTKKPESCAQLITTEDYRLLRLGKNLRAPIKEAAKFEQLNGLLLILLPHGENVRNDLLERLIDSFEHFHIISGIRRILHSFLCYVYLFILITICIILSL</sequence>
<proteinExistence type="predicted"/>
<evidence type="ECO:0000313" key="4">
    <source>
        <dbReference type="WBParaSite" id="BTMF_0000546801-mRNA-1"/>
    </source>
</evidence>
<reference evidence="4" key="1">
    <citation type="submission" date="2017-02" db="UniProtKB">
        <authorList>
            <consortium name="WormBaseParasite"/>
        </authorList>
    </citation>
    <scope>IDENTIFICATION</scope>
</reference>
<dbReference type="Gene3D" id="1.10.840.10">
    <property type="entry name" value="Ras guanine-nucleotide exchange factors catalytic domain"/>
    <property type="match status" value="1"/>
</dbReference>
<dbReference type="InterPro" id="IPR036964">
    <property type="entry name" value="RASGEF_cat_dom_sf"/>
</dbReference>
<accession>A0A0R3QGG8</accession>
<dbReference type="Proteomes" id="UP000280834">
    <property type="component" value="Unassembled WGS sequence"/>
</dbReference>
<organism evidence="4">
    <name type="scientific">Brugia timori</name>
    <dbReference type="NCBI Taxonomy" id="42155"/>
    <lineage>
        <taxon>Eukaryota</taxon>
        <taxon>Metazoa</taxon>
        <taxon>Ecdysozoa</taxon>
        <taxon>Nematoda</taxon>
        <taxon>Chromadorea</taxon>
        <taxon>Rhabditida</taxon>
        <taxon>Spirurina</taxon>
        <taxon>Spiruromorpha</taxon>
        <taxon>Filarioidea</taxon>
        <taxon>Onchocercidae</taxon>
        <taxon>Brugia</taxon>
    </lineage>
</organism>
<dbReference type="WBParaSite" id="BTMF_0000546801-mRNA-1">
    <property type="protein sequence ID" value="BTMF_0000546801-mRNA-1"/>
    <property type="gene ID" value="BTMF_0000546801"/>
</dbReference>
<keyword evidence="1" id="KW-0472">Membrane</keyword>
<feature type="transmembrane region" description="Helical" evidence="1">
    <location>
        <begin position="92"/>
        <end position="113"/>
    </location>
</feature>
<dbReference type="EMBL" id="UZAG01004826">
    <property type="protein sequence ID" value="VDO17244.1"/>
    <property type="molecule type" value="Genomic_DNA"/>
</dbReference>
<gene>
    <name evidence="2" type="ORF">BTMF_LOCUS4749</name>
</gene>
<keyword evidence="1" id="KW-0812">Transmembrane</keyword>
<dbReference type="GO" id="GO:0007264">
    <property type="term" value="P:small GTPase-mediated signal transduction"/>
    <property type="evidence" value="ECO:0007669"/>
    <property type="project" value="InterPro"/>
</dbReference>
<dbReference type="STRING" id="42155.A0A0R3QGG8"/>
<evidence type="ECO:0000313" key="2">
    <source>
        <dbReference type="EMBL" id="VDO17244.1"/>
    </source>
</evidence>
<dbReference type="AlphaFoldDB" id="A0A0R3QGG8"/>
<keyword evidence="1" id="KW-1133">Transmembrane helix</keyword>
<evidence type="ECO:0000256" key="1">
    <source>
        <dbReference type="SAM" id="Phobius"/>
    </source>
</evidence>
<protein>
    <submittedName>
        <fullName evidence="4">DUF4806 domain-containing protein</fullName>
    </submittedName>
</protein>
<reference evidence="2 3" key="2">
    <citation type="submission" date="2018-11" db="EMBL/GenBank/DDBJ databases">
        <authorList>
            <consortium name="Pathogen Informatics"/>
        </authorList>
    </citation>
    <scope>NUCLEOTIDE SEQUENCE [LARGE SCALE GENOMIC DNA]</scope>
</reference>
<evidence type="ECO:0000313" key="3">
    <source>
        <dbReference type="Proteomes" id="UP000280834"/>
    </source>
</evidence>
<dbReference type="GO" id="GO:0005085">
    <property type="term" value="F:guanyl-nucleotide exchange factor activity"/>
    <property type="evidence" value="ECO:0007669"/>
    <property type="project" value="InterPro"/>
</dbReference>